<dbReference type="AlphaFoldDB" id="E1TIS3"/>
<protein>
    <recommendedName>
        <fullName evidence="8">Probable fructose-bisphosphate aldolase class 1</fullName>
        <ecNumber evidence="4">4.1.2.13</ecNumber>
    </recommendedName>
    <alternativeName>
        <fullName evidence="7">Fructose-bisphosphate aldolase class I</fullName>
    </alternativeName>
</protein>
<accession>E1TIS3</accession>
<evidence type="ECO:0000256" key="6">
    <source>
        <dbReference type="ARBA" id="ARBA00023239"/>
    </source>
</evidence>
<comment type="similarity">
    <text evidence="3">Belongs to the class I fructose-bisphosphate aldolase family.</text>
</comment>
<dbReference type="PANTHER" id="PTHR11627">
    <property type="entry name" value="FRUCTOSE-BISPHOSPHATE ALDOLASE"/>
    <property type="match status" value="1"/>
</dbReference>
<evidence type="ECO:0000256" key="1">
    <source>
        <dbReference type="ARBA" id="ARBA00000441"/>
    </source>
</evidence>
<evidence type="ECO:0000256" key="2">
    <source>
        <dbReference type="ARBA" id="ARBA00004714"/>
    </source>
</evidence>
<dbReference type="OrthoDB" id="9793595at2"/>
<dbReference type="NCBIfam" id="NF033379">
    <property type="entry name" value="FrucBisAld_I"/>
    <property type="match status" value="1"/>
</dbReference>
<proteinExistence type="inferred from homology"/>
<evidence type="ECO:0000256" key="7">
    <source>
        <dbReference type="ARBA" id="ARBA00029799"/>
    </source>
</evidence>
<dbReference type="eggNOG" id="COG3588">
    <property type="taxonomic scope" value="Bacteria"/>
</dbReference>
<evidence type="ECO:0000313" key="9">
    <source>
        <dbReference type="EMBL" id="ADN59633.1"/>
    </source>
</evidence>
<dbReference type="EMBL" id="CP002218">
    <property type="protein sequence ID" value="ADN59633.1"/>
    <property type="molecule type" value="Genomic_DNA"/>
</dbReference>
<evidence type="ECO:0000256" key="4">
    <source>
        <dbReference type="ARBA" id="ARBA00013068"/>
    </source>
</evidence>
<comment type="catalytic activity">
    <reaction evidence="1">
        <text>beta-D-fructose 1,6-bisphosphate = D-glyceraldehyde 3-phosphate + dihydroxyacetone phosphate</text>
        <dbReference type="Rhea" id="RHEA:14729"/>
        <dbReference type="ChEBI" id="CHEBI:32966"/>
        <dbReference type="ChEBI" id="CHEBI:57642"/>
        <dbReference type="ChEBI" id="CHEBI:59776"/>
        <dbReference type="EC" id="4.1.2.13"/>
    </reaction>
</comment>
<comment type="pathway">
    <text evidence="2">Carbohydrate degradation; glycolysis; D-glyceraldehyde 3-phosphate and glycerone phosphate from D-glucose: step 4/4.</text>
</comment>
<dbReference type="InterPro" id="IPR000741">
    <property type="entry name" value="FBA_I"/>
</dbReference>
<gene>
    <name evidence="9" type="ordered locus">BC1003_3693</name>
</gene>
<dbReference type="FunFam" id="3.20.20.70:FF:000140">
    <property type="entry name" value="Fructose-bisphosphate aldolase"/>
    <property type="match status" value="1"/>
</dbReference>
<dbReference type="STRING" id="640512.BC1003_3693"/>
<dbReference type="EC" id="4.1.2.13" evidence="4"/>
<name>E1TIS3_BURSG</name>
<evidence type="ECO:0000256" key="5">
    <source>
        <dbReference type="ARBA" id="ARBA00023152"/>
    </source>
</evidence>
<sequence length="340" mass="36561">MDTRSELQATVEAMVQPGKGLLAADESGPTIAKRFKTIGIESTEENRRAYRNLLLSTPGLGEYVSGVILYQETLGQKADDGTPFAELAARNGIVPGIKVDLGKVALAHAPGDEITEGLDGLARRFVDYKQQGARFAKWRAVYNIAANLPSRLAIEANADSLARYAAISQEAGIVPIVEPEVLMDGDHTIERSAEVTEAVLHEVFHALHRHRVVLEHILLKPSMVLAGSESARPSSTAEIAAHTLRVLKRTVPAAVPGIVFLSGGQTPEEATANLDAMNRLGPLPWNLSFSYGRALQEPPLQAWKGAAAQVKEAQQALLKRARLNSAAALGKYDAAQENQD</sequence>
<dbReference type="KEGG" id="bgf:BC1003_3693"/>
<keyword evidence="6 9" id="KW-0456">Lyase</keyword>
<dbReference type="CDD" id="cd00948">
    <property type="entry name" value="FBP_aldolase_I_a"/>
    <property type="match status" value="1"/>
</dbReference>
<dbReference type="SUPFAM" id="SSF51569">
    <property type="entry name" value="Aldolase"/>
    <property type="match status" value="1"/>
</dbReference>
<organism evidence="9">
    <name type="scientific">Burkholderia sp. (strain CCGE1003)</name>
    <dbReference type="NCBI Taxonomy" id="640512"/>
    <lineage>
        <taxon>Bacteria</taxon>
        <taxon>Pseudomonadati</taxon>
        <taxon>Pseudomonadota</taxon>
        <taxon>Betaproteobacteria</taxon>
        <taxon>Burkholderiales</taxon>
        <taxon>Burkholderiaceae</taxon>
        <taxon>Burkholderia</taxon>
    </lineage>
</organism>
<keyword evidence="5" id="KW-0324">Glycolysis</keyword>
<dbReference type="InterPro" id="IPR013785">
    <property type="entry name" value="Aldolase_TIM"/>
</dbReference>
<dbReference type="Pfam" id="PF00274">
    <property type="entry name" value="Glycolytic"/>
    <property type="match status" value="1"/>
</dbReference>
<dbReference type="HOGENOM" id="CLU_031243_0_0_4"/>
<evidence type="ECO:0000256" key="8">
    <source>
        <dbReference type="ARBA" id="ARBA00072515"/>
    </source>
</evidence>
<dbReference type="GO" id="GO:0004332">
    <property type="term" value="F:fructose-bisphosphate aldolase activity"/>
    <property type="evidence" value="ECO:0007669"/>
    <property type="project" value="UniProtKB-EC"/>
</dbReference>
<reference evidence="9" key="1">
    <citation type="submission" date="2010-09" db="EMBL/GenBank/DDBJ databases">
        <title>Complete sequence of chromosome2 of Burkholderia sp. CCGE1003.</title>
        <authorList>
            <consortium name="US DOE Joint Genome Institute"/>
            <person name="Lucas S."/>
            <person name="Copeland A."/>
            <person name="Lapidus A."/>
            <person name="Cheng J.-F."/>
            <person name="Bruce D."/>
            <person name="Goodwin L."/>
            <person name="Pitluck S."/>
            <person name="Daligault H."/>
            <person name="Davenport K."/>
            <person name="Detter J.C."/>
            <person name="Han C."/>
            <person name="Tapia R."/>
            <person name="Land M."/>
            <person name="Hauser L."/>
            <person name="Jeffries C."/>
            <person name="Kyrpides N."/>
            <person name="Ivanova N."/>
            <person name="Ovchinnikova G."/>
            <person name="Martinez-Romero E."/>
            <person name="Rogel M.A."/>
            <person name="Auchtung J."/>
            <person name="Tiedje J.M."/>
            <person name="Woyke T."/>
        </authorList>
    </citation>
    <scope>NUCLEOTIDE SEQUENCE</scope>
    <source>
        <strain evidence="9">CCGE1003</strain>
    </source>
</reference>
<dbReference type="Gene3D" id="3.20.20.70">
    <property type="entry name" value="Aldolase class I"/>
    <property type="match status" value="1"/>
</dbReference>
<dbReference type="UniPathway" id="UPA00109">
    <property type="reaction ID" value="UER00183"/>
</dbReference>
<evidence type="ECO:0000256" key="3">
    <source>
        <dbReference type="ARBA" id="ARBA00010387"/>
    </source>
</evidence>
<dbReference type="GO" id="GO:0006096">
    <property type="term" value="P:glycolytic process"/>
    <property type="evidence" value="ECO:0007669"/>
    <property type="project" value="UniProtKB-UniPathway"/>
</dbReference>